<reference evidence="1" key="1">
    <citation type="submission" date="2020-04" db="EMBL/GenBank/DDBJ databases">
        <title>A chromosome-scale assembly and high-density genetic map of the yellow drum (Nibea albiflora) genome.</title>
        <authorList>
            <person name="Xu D."/>
            <person name="Zhang W."/>
            <person name="Chen R."/>
            <person name="Tan P."/>
            <person name="Wang L."/>
            <person name="Song H."/>
            <person name="Tian L."/>
            <person name="Zhu Q."/>
            <person name="Wang B."/>
        </authorList>
    </citation>
    <scope>NUCLEOTIDE SEQUENCE</scope>
    <source>
        <strain evidence="1">ZJHYS-2018</strain>
    </source>
</reference>
<dbReference type="EMBL" id="CM024797">
    <property type="protein sequence ID" value="KAG8000011.1"/>
    <property type="molecule type" value="Genomic_DNA"/>
</dbReference>
<protein>
    <submittedName>
        <fullName evidence="1">Uncharacterized protein</fullName>
    </submittedName>
</protein>
<accession>A0ACB7EDG9</accession>
<sequence length="1397" mass="149840">MQFCRKVLCQPCSARVTSPEEDMEYKMGSCIGISRRQAEAHKESLAQRDDKALLTEASTSQQSLLSLPVLPDVPVITGVEENRGAAGDQGDKEDELEFPHDLLPSLDFSSELNIWEPHDSDPVLTDAQPSPWPSATPYPDVRPPTPPPSLLLDRELQEAFQECEEQMASLGILNSTEPPSTTSEAVNDVGQKTGEVMVNKSNESSPLPPIVAQPGHSNGGHGNKSTHGNIINPAASADKSSDAQTQEGIVASEAAILTQENRSPLSNSRTCVGESGVESALEEALVVVAALPLTTPTMPEVIESKGEGESVRRDSLERLATVAIVIESEKAVGEKHSGGIEKCLSSAEGVKEGLLDSLPQLSLICSQEKCSLAFSAKEGQTASEESCSSKMPHNSAETEMKGPGETTVRSADTEISPAEEGARENEPLRLEAHINTSPLGLLTGPDCQDHSAAGLEGAGEGGGGSGGGGGEEVEKKGGLAREHSSFSQPEGSASGVSSAETETCPPIDVAESQLKSQGWSEPIATITESICTEKDRLSHPCQEQHGAAFSPLPTLPEQSSSNTNGVVRAELKLNLISDEALSLGHTLEPSITETKRNNSQVFLSLNSPQPLTTSQQIPAEQQVSNNQQVQPESSTSEARTAQTASEFQVQAQPQSNRDTVKQEGSSSVDLRNVAMTAMDCASLPPLTVHECLHHPVVEASYTFPDFLNSKKPEILTNAAPTKDGPAKCPADLTKPRKDVQLDKGDTGTKDTEENINTDESATLETNTVDLQSVTEQPPCPTEKNQTEKNLSPPTQPCGPFPCVPAKGGSDNIICLSHTEPDSTGIKPGVLEASIKDDLNNVSCPLSSDLPTNEAHDETERDNVKEKHETGDQTFVLFEKEKKQVEESTMDNKKETADSSKLQTGKTVTTPQQSNGLDKVAVEEIGDLQPRHEHKVQKTELPIGDKEEGEKKSGIASKSLKKTTALLSDRPVGSSEDMLSAEVESGSELQTVYDQSFRQTTTATLERSFDSDTAPDLSVALSQSQSTTDPKCFAQQQEQQQQRLGSRHPTEELSGGCLEGEEKTNSQVRQTRALLSDVQVVAEDGDGSVGSLCQSGSRDDLTGDDSGANERVIGLEKAEGDGERAAPGADRVYVPSHLASDLNESGRAAERNASEDMGIVTVCSHVGETRQGTDEDKSPGLGIVGSATDLMLHSEFVSDLHRPLPSLESPQLEFLTPTEEIAAPLRQEEIPSLEQAAEKATEIPPRNLVTKPVDLPEPLKKTADLLEPTQPTVEHREPTQSTKVELPEETKKVELPGPTKKAEEPPEELPEPKREPVASSEIAEEPVKLLEPTKSTLQLPEPLKNEEPEPTKTPTESVEPEKKLPEEPVEKPEEPLKEPAEKTAETIQDPVEERQDSW</sequence>
<dbReference type="Proteomes" id="UP000805704">
    <property type="component" value="Chromosome 9"/>
</dbReference>
<name>A0ACB7EDG9_NIBAL</name>
<evidence type="ECO:0000313" key="1">
    <source>
        <dbReference type="EMBL" id="KAG8000011.1"/>
    </source>
</evidence>
<keyword evidence="2" id="KW-1185">Reference proteome</keyword>
<proteinExistence type="predicted"/>
<evidence type="ECO:0000313" key="2">
    <source>
        <dbReference type="Proteomes" id="UP000805704"/>
    </source>
</evidence>
<organism evidence="1 2">
    <name type="scientific">Nibea albiflora</name>
    <name type="common">Yellow drum</name>
    <name type="synonym">Corvina albiflora</name>
    <dbReference type="NCBI Taxonomy" id="240163"/>
    <lineage>
        <taxon>Eukaryota</taxon>
        <taxon>Metazoa</taxon>
        <taxon>Chordata</taxon>
        <taxon>Craniata</taxon>
        <taxon>Vertebrata</taxon>
        <taxon>Euteleostomi</taxon>
        <taxon>Actinopterygii</taxon>
        <taxon>Neopterygii</taxon>
        <taxon>Teleostei</taxon>
        <taxon>Neoteleostei</taxon>
        <taxon>Acanthomorphata</taxon>
        <taxon>Eupercaria</taxon>
        <taxon>Sciaenidae</taxon>
        <taxon>Nibea</taxon>
    </lineage>
</organism>
<comment type="caution">
    <text evidence="1">The sequence shown here is derived from an EMBL/GenBank/DDBJ whole genome shotgun (WGS) entry which is preliminary data.</text>
</comment>
<gene>
    <name evidence="1" type="ORF">GBF38_002131</name>
</gene>